<keyword evidence="5" id="KW-1185">Reference proteome</keyword>
<evidence type="ECO:0000313" key="4">
    <source>
        <dbReference type="EMBL" id="NMD99855.1"/>
    </source>
</evidence>
<dbReference type="InterPro" id="IPR034829">
    <property type="entry name" value="DnaD-like_sf"/>
</dbReference>
<proteinExistence type="inferred from homology"/>
<dbReference type="SUPFAM" id="SSF158499">
    <property type="entry name" value="DnaD domain-like"/>
    <property type="match status" value="1"/>
</dbReference>
<dbReference type="Gene3D" id="1.10.10.630">
    <property type="entry name" value="DnaD domain-like"/>
    <property type="match status" value="1"/>
</dbReference>
<evidence type="ECO:0000313" key="5">
    <source>
        <dbReference type="Proteomes" id="UP000543804"/>
    </source>
</evidence>
<feature type="compositionally biased region" description="Polar residues" evidence="2">
    <location>
        <begin position="145"/>
        <end position="160"/>
    </location>
</feature>
<gene>
    <name evidence="4" type="ORF">HF878_10390</name>
</gene>
<comment type="similarity">
    <text evidence="1">Belongs to the DnaB/DnaD family.</text>
</comment>
<evidence type="ECO:0000256" key="2">
    <source>
        <dbReference type="SAM" id="MobiDB-lite"/>
    </source>
</evidence>
<accession>A0A848BD94</accession>
<organism evidence="4 5">
    <name type="scientific">Selenomonas bovis</name>
    <dbReference type="NCBI Taxonomy" id="416586"/>
    <lineage>
        <taxon>Bacteria</taxon>
        <taxon>Bacillati</taxon>
        <taxon>Bacillota</taxon>
        <taxon>Negativicutes</taxon>
        <taxon>Selenomonadales</taxon>
        <taxon>Selenomonadaceae</taxon>
        <taxon>Selenomonas</taxon>
    </lineage>
</organism>
<feature type="compositionally biased region" description="Basic and acidic residues" evidence="2">
    <location>
        <begin position="111"/>
        <end position="121"/>
    </location>
</feature>
<feature type="compositionally biased region" description="Basic and acidic residues" evidence="2">
    <location>
        <begin position="237"/>
        <end position="279"/>
    </location>
</feature>
<evidence type="ECO:0000259" key="3">
    <source>
        <dbReference type="Pfam" id="PF07261"/>
    </source>
</evidence>
<comment type="caution">
    <text evidence="4">The sequence shown here is derived from an EMBL/GenBank/DDBJ whole genome shotgun (WGS) entry which is preliminary data.</text>
</comment>
<dbReference type="AlphaFoldDB" id="A0A848BD94"/>
<dbReference type="Pfam" id="PF07261">
    <property type="entry name" value="DnaB_2"/>
    <property type="match status" value="1"/>
</dbReference>
<dbReference type="Proteomes" id="UP000543804">
    <property type="component" value="Unassembled WGS sequence"/>
</dbReference>
<dbReference type="EMBL" id="JABAFA010000067">
    <property type="protein sequence ID" value="NMD99855.1"/>
    <property type="molecule type" value="Genomic_DNA"/>
</dbReference>
<dbReference type="NCBIfam" id="TIGR01446">
    <property type="entry name" value="DnaD_dom"/>
    <property type="match status" value="1"/>
</dbReference>
<dbReference type="InterPro" id="IPR006343">
    <property type="entry name" value="DnaB/C_C"/>
</dbReference>
<evidence type="ECO:0000256" key="1">
    <source>
        <dbReference type="ARBA" id="ARBA00093462"/>
    </source>
</evidence>
<sequence>MNYVRQLNAFGEKSIGVLNAKEQAMYLRLFLIANQLKWPEWFEVANSQLMRELGMGWKKTIIDARRELEKKGFIRSVDPGHKMKTRYHLIQLYDDASKGSKNEPITTAKGSKNEPITEPRVRKSNPKGSKNEPIAPSKGSKNEPYINSINSKHISSTTAPPQDEIFRQVVEVYEKSIRPVPSPADLERLSDCLDHYGKDALLKAIDRADYRGRRSMGYIEGILRSWEQNGYDDPEEEHGHGKADGRRPARDTAQNRKKALRFDPEAERRKWANEKSGWD</sequence>
<protein>
    <submittedName>
        <fullName evidence="4">DnaD domain protein</fullName>
    </submittedName>
</protein>
<feature type="region of interest" description="Disordered" evidence="2">
    <location>
        <begin position="229"/>
        <end position="279"/>
    </location>
</feature>
<reference evidence="4 5" key="1">
    <citation type="submission" date="2020-04" db="EMBL/GenBank/DDBJ databases">
        <authorList>
            <person name="Hitch T.C.A."/>
            <person name="Wylensek D."/>
            <person name="Clavel T."/>
        </authorList>
    </citation>
    <scope>NUCLEOTIDE SEQUENCE [LARGE SCALE GENOMIC DNA]</scope>
    <source>
        <strain evidence="4 5">PG-130-P53-12</strain>
    </source>
</reference>
<name>A0A848BD94_9FIRM</name>
<feature type="domain" description="DnaB/C C-terminal" evidence="3">
    <location>
        <begin position="171"/>
        <end position="236"/>
    </location>
</feature>
<dbReference type="RefSeq" id="WP_170078053.1">
    <property type="nucleotide sequence ID" value="NZ_JABAFA010000067.1"/>
</dbReference>
<feature type="region of interest" description="Disordered" evidence="2">
    <location>
        <begin position="98"/>
        <end position="160"/>
    </location>
</feature>